<comment type="similarity">
    <text evidence="1">Belongs to the ABC transporter superfamily.</text>
</comment>
<evidence type="ECO:0000313" key="7">
    <source>
        <dbReference type="Proteomes" id="UP000324159"/>
    </source>
</evidence>
<dbReference type="CDD" id="cd03220">
    <property type="entry name" value="ABC_KpsT_Wzt"/>
    <property type="match status" value="1"/>
</dbReference>
<feature type="domain" description="ABC transporter" evidence="5">
    <location>
        <begin position="6"/>
        <end position="229"/>
    </location>
</feature>
<dbReference type="GO" id="GO:0005524">
    <property type="term" value="F:ATP binding"/>
    <property type="evidence" value="ECO:0007669"/>
    <property type="project" value="UniProtKB-KW"/>
</dbReference>
<keyword evidence="4 6" id="KW-0067">ATP-binding</keyword>
<dbReference type="PROSITE" id="PS00211">
    <property type="entry name" value="ABC_TRANSPORTER_1"/>
    <property type="match status" value="1"/>
</dbReference>
<dbReference type="PROSITE" id="PS50893">
    <property type="entry name" value="ABC_TRANSPORTER_2"/>
    <property type="match status" value="1"/>
</dbReference>
<evidence type="ECO:0000313" key="6">
    <source>
        <dbReference type="EMBL" id="TYP00071.1"/>
    </source>
</evidence>
<dbReference type="InterPro" id="IPR003439">
    <property type="entry name" value="ABC_transporter-like_ATP-bd"/>
</dbReference>
<dbReference type="Pfam" id="PF00005">
    <property type="entry name" value="ABC_tran"/>
    <property type="match status" value="1"/>
</dbReference>
<reference evidence="6 7" key="1">
    <citation type="submission" date="2019-07" db="EMBL/GenBank/DDBJ databases">
        <title>Genomic Encyclopedia of Type Strains, Phase IV (KMG-IV): sequencing the most valuable type-strain genomes for metagenomic binning, comparative biology and taxonomic classification.</title>
        <authorList>
            <person name="Goeker M."/>
        </authorList>
    </citation>
    <scope>NUCLEOTIDE SEQUENCE [LARGE SCALE GENOMIC DNA]</scope>
    <source>
        <strain evidence="6 7">SS015</strain>
    </source>
</reference>
<dbReference type="GO" id="GO:0140359">
    <property type="term" value="F:ABC-type transporter activity"/>
    <property type="evidence" value="ECO:0007669"/>
    <property type="project" value="InterPro"/>
</dbReference>
<proteinExistence type="inferred from homology"/>
<keyword evidence="3" id="KW-0547">Nucleotide-binding</keyword>
<dbReference type="Gene3D" id="3.40.50.300">
    <property type="entry name" value="P-loop containing nucleotide triphosphate hydrolases"/>
    <property type="match status" value="1"/>
</dbReference>
<dbReference type="InterPro" id="IPR027417">
    <property type="entry name" value="P-loop_NTPase"/>
</dbReference>
<dbReference type="SUPFAM" id="SSF52540">
    <property type="entry name" value="P-loop containing nucleoside triphosphate hydrolases"/>
    <property type="match status" value="1"/>
</dbReference>
<protein>
    <submittedName>
        <fullName evidence="6">Lipopolysaccharide transport system ATP-binding protein</fullName>
    </submittedName>
</protein>
<keyword evidence="7" id="KW-1185">Reference proteome</keyword>
<dbReference type="GO" id="GO:0016887">
    <property type="term" value="F:ATP hydrolysis activity"/>
    <property type="evidence" value="ECO:0007669"/>
    <property type="project" value="InterPro"/>
</dbReference>
<keyword evidence="2" id="KW-0813">Transport</keyword>
<dbReference type="AlphaFoldDB" id="A0A5D3WMI9"/>
<dbReference type="SMART" id="SM00382">
    <property type="entry name" value="AAA"/>
    <property type="match status" value="1"/>
</dbReference>
<dbReference type="InterPro" id="IPR003593">
    <property type="entry name" value="AAA+_ATPase"/>
</dbReference>
<dbReference type="OrthoDB" id="9805130at2"/>
<dbReference type="InterPro" id="IPR050683">
    <property type="entry name" value="Bact_Polysacc_Export_ATP-bd"/>
</dbReference>
<evidence type="ECO:0000259" key="5">
    <source>
        <dbReference type="PROSITE" id="PS50893"/>
    </source>
</evidence>
<evidence type="ECO:0000256" key="3">
    <source>
        <dbReference type="ARBA" id="ARBA00022741"/>
    </source>
</evidence>
<dbReference type="Proteomes" id="UP000324159">
    <property type="component" value="Unassembled WGS sequence"/>
</dbReference>
<evidence type="ECO:0000256" key="1">
    <source>
        <dbReference type="ARBA" id="ARBA00005417"/>
    </source>
</evidence>
<dbReference type="PANTHER" id="PTHR46743:SF2">
    <property type="entry name" value="TEICHOIC ACIDS EXPORT ATP-BINDING PROTEIN TAGH"/>
    <property type="match status" value="1"/>
</dbReference>
<comment type="caution">
    <text evidence="6">The sequence shown here is derived from an EMBL/GenBank/DDBJ whole genome shotgun (WGS) entry which is preliminary data.</text>
</comment>
<evidence type="ECO:0000256" key="4">
    <source>
        <dbReference type="ARBA" id="ARBA00022840"/>
    </source>
</evidence>
<dbReference type="PANTHER" id="PTHR46743">
    <property type="entry name" value="TEICHOIC ACIDS EXPORT ATP-BINDING PROTEIN TAGH"/>
    <property type="match status" value="1"/>
</dbReference>
<dbReference type="EMBL" id="VNIB01000001">
    <property type="protein sequence ID" value="TYP00071.1"/>
    <property type="molecule type" value="Genomic_DNA"/>
</dbReference>
<sequence length="230" mass="25331">MSAVSIRVEGLGVYYRRWSGFLRKDRFWALEDVSFEVARGETFGVIGRNGAGKSTLLSVLSGICAPDRGSVELFGGRASLLSLQVGFVKELSGRDNALLGALLMGVELKTARKRLNDVVRFAGLEETIDQPFETYSAGMKARLGFSVAFHAQPDIILLDEVLGVGDAAFKKKSSQAMKELISSHRTVVLVSHNSETILEHCDRVLWLERGRVKQVGRPEDVVAEYEQTVK</sequence>
<dbReference type="RefSeq" id="WP_148894259.1">
    <property type="nucleotide sequence ID" value="NZ_VNIB01000001.1"/>
</dbReference>
<gene>
    <name evidence="6" type="ORF">EDC39_101231</name>
</gene>
<evidence type="ECO:0000256" key="2">
    <source>
        <dbReference type="ARBA" id="ARBA00022448"/>
    </source>
</evidence>
<organism evidence="6 7">
    <name type="scientific">Geothermobacter ehrlichii</name>
    <dbReference type="NCBI Taxonomy" id="213224"/>
    <lineage>
        <taxon>Bacteria</taxon>
        <taxon>Pseudomonadati</taxon>
        <taxon>Thermodesulfobacteriota</taxon>
        <taxon>Desulfuromonadia</taxon>
        <taxon>Desulfuromonadales</taxon>
        <taxon>Geothermobacteraceae</taxon>
        <taxon>Geothermobacter</taxon>
    </lineage>
</organism>
<accession>A0A5D3WMI9</accession>
<dbReference type="InterPro" id="IPR015860">
    <property type="entry name" value="ABC_transpr_TagH-like"/>
</dbReference>
<dbReference type="InterPro" id="IPR017871">
    <property type="entry name" value="ABC_transporter-like_CS"/>
</dbReference>
<dbReference type="GO" id="GO:0016020">
    <property type="term" value="C:membrane"/>
    <property type="evidence" value="ECO:0007669"/>
    <property type="project" value="InterPro"/>
</dbReference>
<name>A0A5D3WMI9_9BACT</name>